<evidence type="ECO:0000256" key="3">
    <source>
        <dbReference type="ARBA" id="ARBA00022606"/>
    </source>
</evidence>
<accession>H9GTK8</accession>
<keyword evidence="6 9" id="KW-1133">Transmembrane helix</keyword>
<dbReference type="HOGENOM" id="CLU_012526_1_0_1"/>
<keyword evidence="4 9" id="KW-0812">Transmembrane</keyword>
<keyword evidence="5" id="KW-0552">Olfaction</keyword>
<dbReference type="Pfam" id="PF13853">
    <property type="entry name" value="7tm_4"/>
    <property type="match status" value="1"/>
</dbReference>
<comment type="subcellular location">
    <subcellularLocation>
        <location evidence="1">Cell membrane</location>
        <topology evidence="1">Multi-pass membrane protein</topology>
    </subcellularLocation>
</comment>
<dbReference type="Gene3D" id="1.20.1070.10">
    <property type="entry name" value="Rhodopsin 7-helix transmembrane proteins"/>
    <property type="match status" value="1"/>
</dbReference>
<dbReference type="AlphaFoldDB" id="H9GTK8"/>
<dbReference type="SUPFAM" id="SSF81321">
    <property type="entry name" value="Family A G protein-coupled receptor-like"/>
    <property type="match status" value="1"/>
</dbReference>
<reference evidence="11" key="1">
    <citation type="submission" date="2009-12" db="EMBL/GenBank/DDBJ databases">
        <title>The Genome Sequence of Anolis carolinensis (Green Anole Lizard).</title>
        <authorList>
            <consortium name="The Genome Sequencing Platform"/>
            <person name="Di Palma F."/>
            <person name="Alfoldi J."/>
            <person name="Heiman D."/>
            <person name="Young S."/>
            <person name="Grabherr M."/>
            <person name="Johnson J."/>
            <person name="Lander E.S."/>
            <person name="Lindblad-Toh K."/>
        </authorList>
    </citation>
    <scope>NUCLEOTIDE SEQUENCE [LARGE SCALE GENOMIC DNA]</scope>
    <source>
        <strain evidence="11">JBL SC #1</strain>
    </source>
</reference>
<evidence type="ECO:0000313" key="11">
    <source>
        <dbReference type="Ensembl" id="ENSACAP00000020168.2"/>
    </source>
</evidence>
<dbReference type="eggNOG" id="ENOG502QVH7">
    <property type="taxonomic scope" value="Eukaryota"/>
</dbReference>
<evidence type="ECO:0000256" key="6">
    <source>
        <dbReference type="ARBA" id="ARBA00022989"/>
    </source>
</evidence>
<reference evidence="11" key="2">
    <citation type="submission" date="2025-08" db="UniProtKB">
        <authorList>
            <consortium name="Ensembl"/>
        </authorList>
    </citation>
    <scope>IDENTIFICATION</scope>
</reference>
<reference evidence="11" key="3">
    <citation type="submission" date="2025-09" db="UniProtKB">
        <authorList>
            <consortium name="Ensembl"/>
        </authorList>
    </citation>
    <scope>IDENTIFICATION</scope>
</reference>
<evidence type="ECO:0000256" key="5">
    <source>
        <dbReference type="ARBA" id="ARBA00022725"/>
    </source>
</evidence>
<feature type="transmembrane region" description="Helical" evidence="9">
    <location>
        <begin position="25"/>
        <end position="50"/>
    </location>
</feature>
<evidence type="ECO:0000256" key="9">
    <source>
        <dbReference type="SAM" id="Phobius"/>
    </source>
</evidence>
<evidence type="ECO:0000256" key="7">
    <source>
        <dbReference type="ARBA" id="ARBA00023136"/>
    </source>
</evidence>
<dbReference type="InParanoid" id="H9GTK8"/>
<dbReference type="PANTHER" id="PTHR26453">
    <property type="entry name" value="OLFACTORY RECEPTOR"/>
    <property type="match status" value="1"/>
</dbReference>
<sequence>MTWNNETNVNEFILLAFSNLGDLQILLFMVFLLVYMTTVVVNLITILTIIVDSTLHSPMHFFLQNLSFAEVGLTSTIIPKLLVNLLSENKVISLSGCRAQTYFVFFFGSMQCFILIVMAYDRFLAICNPLHYVAKMNRKSCLLLVATVWASVIPIATVQSTWLLSFPFCKSNAIYHFFCDTPPILQLACEDTSWFETFALIESFILFIFPFLLILVSYIRIISTILGMTSVERRRKAFSTCSSHIIVVTLFFGSASLTHFHPQSNYGLGNQHLLSLSYVVFTPLLNPLIYSVRNKEIKRAVGRFIRR</sequence>
<evidence type="ECO:0000259" key="10">
    <source>
        <dbReference type="PROSITE" id="PS50262"/>
    </source>
</evidence>
<dbReference type="GO" id="GO:0004930">
    <property type="term" value="F:G protein-coupled receptor activity"/>
    <property type="evidence" value="ECO:0007669"/>
    <property type="project" value="InterPro"/>
</dbReference>
<dbReference type="PROSITE" id="PS50262">
    <property type="entry name" value="G_PROTEIN_RECEP_F1_2"/>
    <property type="match status" value="1"/>
</dbReference>
<dbReference type="CDD" id="cd15225">
    <property type="entry name" value="7tmA_OR10A-like"/>
    <property type="match status" value="1"/>
</dbReference>
<dbReference type="GO" id="GO:0050911">
    <property type="term" value="P:detection of chemical stimulus involved in sensory perception of smell"/>
    <property type="evidence" value="ECO:0000318"/>
    <property type="project" value="GO_Central"/>
</dbReference>
<evidence type="ECO:0000256" key="8">
    <source>
        <dbReference type="ARBA" id="ARBA00023224"/>
    </source>
</evidence>
<dbReference type="InterPro" id="IPR017452">
    <property type="entry name" value="GPCR_Rhodpsn_7TM"/>
</dbReference>
<keyword evidence="3" id="KW-0716">Sensory transduction</keyword>
<feature type="transmembrane region" description="Helical" evidence="9">
    <location>
        <begin position="141"/>
        <end position="162"/>
    </location>
</feature>
<proteinExistence type="predicted"/>
<feature type="transmembrane region" description="Helical" evidence="9">
    <location>
        <begin position="62"/>
        <end position="82"/>
    </location>
</feature>
<gene>
    <name evidence="11" type="primary">LOC100553327</name>
</gene>
<evidence type="ECO:0000256" key="2">
    <source>
        <dbReference type="ARBA" id="ARBA00022475"/>
    </source>
</evidence>
<organism evidence="11 12">
    <name type="scientific">Anolis carolinensis</name>
    <name type="common">Green anole</name>
    <name type="synonym">American chameleon</name>
    <dbReference type="NCBI Taxonomy" id="28377"/>
    <lineage>
        <taxon>Eukaryota</taxon>
        <taxon>Metazoa</taxon>
        <taxon>Chordata</taxon>
        <taxon>Craniata</taxon>
        <taxon>Vertebrata</taxon>
        <taxon>Euteleostomi</taxon>
        <taxon>Lepidosauria</taxon>
        <taxon>Squamata</taxon>
        <taxon>Bifurcata</taxon>
        <taxon>Unidentata</taxon>
        <taxon>Episquamata</taxon>
        <taxon>Toxicofera</taxon>
        <taxon>Iguania</taxon>
        <taxon>Dactyloidae</taxon>
        <taxon>Anolis</taxon>
    </lineage>
</organism>
<dbReference type="GO" id="GO:0004984">
    <property type="term" value="F:olfactory receptor activity"/>
    <property type="evidence" value="ECO:0000318"/>
    <property type="project" value="GO_Central"/>
</dbReference>
<dbReference type="PRINTS" id="PR00237">
    <property type="entry name" value="GPCRRHODOPSN"/>
</dbReference>
<evidence type="ECO:0000256" key="1">
    <source>
        <dbReference type="ARBA" id="ARBA00004651"/>
    </source>
</evidence>
<protein>
    <recommendedName>
        <fullName evidence="10">G-protein coupled receptors family 1 profile domain-containing protein</fullName>
    </recommendedName>
</protein>
<dbReference type="InterPro" id="IPR000276">
    <property type="entry name" value="GPCR_Rhodpsn"/>
</dbReference>
<dbReference type="FunFam" id="1.20.1070.10:FF:000001">
    <property type="entry name" value="Olfactory receptor"/>
    <property type="match status" value="1"/>
</dbReference>
<evidence type="ECO:0000256" key="4">
    <source>
        <dbReference type="ARBA" id="ARBA00022692"/>
    </source>
</evidence>
<name>H9GTK8_ANOCA</name>
<dbReference type="GO" id="GO:0005886">
    <property type="term" value="C:plasma membrane"/>
    <property type="evidence" value="ECO:0000318"/>
    <property type="project" value="GO_Central"/>
</dbReference>
<dbReference type="InterPro" id="IPR000725">
    <property type="entry name" value="Olfact_rcpt"/>
</dbReference>
<feature type="domain" description="G-protein coupled receptors family 1 profile" evidence="10">
    <location>
        <begin position="41"/>
        <end position="290"/>
    </location>
</feature>
<evidence type="ECO:0000313" key="12">
    <source>
        <dbReference type="Proteomes" id="UP000001646"/>
    </source>
</evidence>
<keyword evidence="7 9" id="KW-0472">Membrane</keyword>
<dbReference type="PRINTS" id="PR00245">
    <property type="entry name" value="OLFACTORYR"/>
</dbReference>
<feature type="transmembrane region" description="Helical" evidence="9">
    <location>
        <begin position="204"/>
        <end position="226"/>
    </location>
</feature>
<feature type="transmembrane region" description="Helical" evidence="9">
    <location>
        <begin position="272"/>
        <end position="290"/>
    </location>
</feature>
<keyword evidence="12" id="KW-1185">Reference proteome</keyword>
<dbReference type="Ensembl" id="ENSACAT00000028210.2">
    <property type="protein sequence ID" value="ENSACAP00000020168.2"/>
    <property type="gene ID" value="ENSACAG00000022197.2"/>
</dbReference>
<feature type="transmembrane region" description="Helical" evidence="9">
    <location>
        <begin position="102"/>
        <end position="120"/>
    </location>
</feature>
<feature type="transmembrane region" description="Helical" evidence="9">
    <location>
        <begin position="238"/>
        <end position="260"/>
    </location>
</feature>
<dbReference type="GeneTree" id="ENSGT01150000286970"/>
<keyword evidence="8" id="KW-0807">Transducer</keyword>
<dbReference type="Proteomes" id="UP000001646">
    <property type="component" value="Unplaced"/>
</dbReference>
<keyword evidence="2" id="KW-1003">Cell membrane</keyword>